<dbReference type="SUPFAM" id="SSF52047">
    <property type="entry name" value="RNI-like"/>
    <property type="match status" value="1"/>
</dbReference>
<keyword evidence="2" id="KW-1185">Reference proteome</keyword>
<accession>A0A1I3BDJ7</accession>
<reference evidence="2" key="1">
    <citation type="submission" date="2016-10" db="EMBL/GenBank/DDBJ databases">
        <authorList>
            <person name="Varghese N."/>
            <person name="Submissions S."/>
        </authorList>
    </citation>
    <scope>NUCLEOTIDE SEQUENCE [LARGE SCALE GENOMIC DNA]</scope>
    <source>
        <strain evidence="2">DSM 26348</strain>
    </source>
</reference>
<dbReference type="EMBL" id="FOQD01000001">
    <property type="protein sequence ID" value="SFH60348.1"/>
    <property type="molecule type" value="Genomic_DNA"/>
</dbReference>
<organism evidence="1 2">
    <name type="scientific">Planctomicrobium piriforme</name>
    <dbReference type="NCBI Taxonomy" id="1576369"/>
    <lineage>
        <taxon>Bacteria</taxon>
        <taxon>Pseudomonadati</taxon>
        <taxon>Planctomycetota</taxon>
        <taxon>Planctomycetia</taxon>
        <taxon>Planctomycetales</taxon>
        <taxon>Planctomycetaceae</taxon>
        <taxon>Planctomicrobium</taxon>
    </lineage>
</organism>
<protein>
    <submittedName>
        <fullName evidence="1">Leucine Rich repeat-containing protein</fullName>
    </submittedName>
</protein>
<evidence type="ECO:0000313" key="1">
    <source>
        <dbReference type="EMBL" id="SFH60348.1"/>
    </source>
</evidence>
<dbReference type="Proteomes" id="UP000199518">
    <property type="component" value="Unassembled WGS sequence"/>
</dbReference>
<dbReference type="AlphaFoldDB" id="A0A1I3BDJ7"/>
<proteinExistence type="predicted"/>
<dbReference type="Gene3D" id="3.80.10.10">
    <property type="entry name" value="Ribonuclease Inhibitor"/>
    <property type="match status" value="1"/>
</dbReference>
<dbReference type="STRING" id="1576369.SAMN05421753_101395"/>
<sequence length="290" mass="32419">MLPVLLVCAWTLFSVVSWKWQNDFVQSIERRNGSVHFYVEDFSPGIVAQVGQGLRKLTFGMWSPPERTYCTLMDLKGSGFDDIWMQRFGSKLRQQTHLRLSLKDCDITDDGLAQLGQMPRLEWLEITGGKITGRGLAALSLRSLQFLAIPGNRQFASGFPVNRVFPALESASVLSSKESPDFQWLSRQPMLRNVGFFGKNLSEDSISQLNQCTQLTGISVSDANDQTIKTLANLALPVVLIIDANDLTEESIPFFALMNPKVKVELMRNKLSDDVFEKLQAAGIAFVKLP</sequence>
<evidence type="ECO:0000313" key="2">
    <source>
        <dbReference type="Proteomes" id="UP000199518"/>
    </source>
</evidence>
<dbReference type="InterPro" id="IPR032675">
    <property type="entry name" value="LRR_dom_sf"/>
</dbReference>
<gene>
    <name evidence="1" type="ORF">SAMN05421753_101395</name>
</gene>
<name>A0A1I3BDJ7_9PLAN</name>